<keyword evidence="1" id="KW-0812">Transmembrane</keyword>
<feature type="transmembrane region" description="Helical" evidence="1">
    <location>
        <begin position="134"/>
        <end position="153"/>
    </location>
</feature>
<dbReference type="AlphaFoldDB" id="A0A7Y0H9N3"/>
<dbReference type="Pfam" id="PF11086">
    <property type="entry name" value="DUF2878"/>
    <property type="match status" value="1"/>
</dbReference>
<gene>
    <name evidence="2" type="ORF">HHO47_02675</name>
</gene>
<comment type="caution">
    <text evidence="2">The sequence shown here is derived from an EMBL/GenBank/DDBJ whole genome shotgun (WGS) entry which is preliminary data.</text>
</comment>
<feature type="transmembrane region" description="Helical" evidence="1">
    <location>
        <begin position="105"/>
        <end position="122"/>
    </location>
</feature>
<keyword evidence="1" id="KW-1133">Transmembrane helix</keyword>
<feature type="transmembrane region" description="Helical" evidence="1">
    <location>
        <begin position="72"/>
        <end position="93"/>
    </location>
</feature>
<name>A0A7Y0H9N3_9GAMM</name>
<accession>A0A7Y0H9N3</accession>
<evidence type="ECO:0000256" key="1">
    <source>
        <dbReference type="SAM" id="Phobius"/>
    </source>
</evidence>
<feature type="transmembrane region" description="Helical" evidence="1">
    <location>
        <begin position="15"/>
        <end position="41"/>
    </location>
</feature>
<reference evidence="2" key="1">
    <citation type="submission" date="2020-04" db="EMBL/GenBank/DDBJ databases">
        <title>Genome Sequencing for Pseudoaltermonas arctica.</title>
        <authorList>
            <person name="Elkins N.S."/>
        </authorList>
    </citation>
    <scope>NUCLEOTIDE SEQUENCE [LARGE SCALE GENOMIC DNA]</scope>
    <source>
        <strain evidence="2">NEC-BIFX-2020_0012</strain>
    </source>
</reference>
<dbReference type="EMBL" id="JABBMT010000002">
    <property type="protein sequence ID" value="NMM39771.1"/>
    <property type="molecule type" value="Genomic_DNA"/>
</dbReference>
<organism evidence="2 3">
    <name type="scientific">Pseudoalteromonas arctica</name>
    <dbReference type="NCBI Taxonomy" id="394751"/>
    <lineage>
        <taxon>Bacteria</taxon>
        <taxon>Pseudomonadati</taxon>
        <taxon>Pseudomonadota</taxon>
        <taxon>Gammaproteobacteria</taxon>
        <taxon>Alteromonadales</taxon>
        <taxon>Pseudoalteromonadaceae</taxon>
        <taxon>Pseudoalteromonas</taxon>
    </lineage>
</organism>
<feature type="transmembrane region" description="Helical" evidence="1">
    <location>
        <begin position="48"/>
        <end position="66"/>
    </location>
</feature>
<proteinExistence type="predicted"/>
<dbReference type="InterPro" id="IPR021306">
    <property type="entry name" value="DUF2878"/>
</dbReference>
<evidence type="ECO:0000313" key="3">
    <source>
        <dbReference type="Proteomes" id="UP000570493"/>
    </source>
</evidence>
<keyword evidence="3" id="KW-1185">Reference proteome</keyword>
<dbReference type="Proteomes" id="UP000570493">
    <property type="component" value="Unassembled WGS sequence"/>
</dbReference>
<sequence length="170" mass="19874">MTLRSVINFLLFQGVWLLALFLEQRAIIPILLIIILMLCLSQQKQQDMLLLCYGLMISLSFEYLMVEVGFLSFSISPFPLWFILLWCALLLTINTSMQFLHRTPWYLAMLLCAVFAPASYIAGARFGALEVHPVVWQFWLIYGFAWSLMFNFIRVINTYSKKYLLVSEHK</sequence>
<evidence type="ECO:0000313" key="2">
    <source>
        <dbReference type="EMBL" id="NMM39771.1"/>
    </source>
</evidence>
<dbReference type="RefSeq" id="WP_169018637.1">
    <property type="nucleotide sequence ID" value="NZ_JABBMT010000002.1"/>
</dbReference>
<keyword evidence="1" id="KW-0472">Membrane</keyword>
<protein>
    <submittedName>
        <fullName evidence="2">DUF2878 domain-containing protein</fullName>
    </submittedName>
</protein>